<keyword evidence="1" id="KW-0812">Transmembrane</keyword>
<dbReference type="Proteomes" id="UP000249239">
    <property type="component" value="Unassembled WGS sequence"/>
</dbReference>
<protein>
    <submittedName>
        <fullName evidence="2">Uncharacterized protein</fullName>
    </submittedName>
</protein>
<keyword evidence="3" id="KW-1185">Reference proteome</keyword>
<evidence type="ECO:0000313" key="2">
    <source>
        <dbReference type="EMBL" id="PZX12939.1"/>
    </source>
</evidence>
<name>A0A2W7PTZ5_9BACT</name>
<keyword evidence="1" id="KW-1133">Transmembrane helix</keyword>
<evidence type="ECO:0000313" key="3">
    <source>
        <dbReference type="Proteomes" id="UP000249239"/>
    </source>
</evidence>
<dbReference type="OrthoDB" id="1118723at2"/>
<gene>
    <name evidence="2" type="ORF">LX69_02743</name>
</gene>
<organism evidence="2 3">
    <name type="scientific">Breznakibacter xylanolyticus</name>
    <dbReference type="NCBI Taxonomy" id="990"/>
    <lineage>
        <taxon>Bacteria</taxon>
        <taxon>Pseudomonadati</taxon>
        <taxon>Bacteroidota</taxon>
        <taxon>Bacteroidia</taxon>
        <taxon>Marinilabiliales</taxon>
        <taxon>Marinilabiliaceae</taxon>
        <taxon>Breznakibacter</taxon>
    </lineage>
</organism>
<comment type="caution">
    <text evidence="2">The sequence shown here is derived from an EMBL/GenBank/DDBJ whole genome shotgun (WGS) entry which is preliminary data.</text>
</comment>
<keyword evidence="1" id="KW-0472">Membrane</keyword>
<evidence type="ECO:0000256" key="1">
    <source>
        <dbReference type="SAM" id="Phobius"/>
    </source>
</evidence>
<dbReference type="RefSeq" id="WP_111446573.1">
    <property type="nucleotide sequence ID" value="NZ_QKZK01000028.1"/>
</dbReference>
<dbReference type="EMBL" id="QKZK01000028">
    <property type="protein sequence ID" value="PZX12939.1"/>
    <property type="molecule type" value="Genomic_DNA"/>
</dbReference>
<reference evidence="2 3" key="1">
    <citation type="submission" date="2018-06" db="EMBL/GenBank/DDBJ databases">
        <title>Genomic Encyclopedia of Archaeal and Bacterial Type Strains, Phase II (KMG-II): from individual species to whole genera.</title>
        <authorList>
            <person name="Goeker M."/>
        </authorList>
    </citation>
    <scope>NUCLEOTIDE SEQUENCE [LARGE SCALE GENOMIC DNA]</scope>
    <source>
        <strain evidence="2 3">DSM 6779</strain>
    </source>
</reference>
<feature type="transmembrane region" description="Helical" evidence="1">
    <location>
        <begin position="20"/>
        <end position="40"/>
    </location>
</feature>
<sequence>MKGFYLQVAQFIHKTKLIHIILGILLIFAIIYTAMGILAARKKISELNERYRAEVPMPGNDLPRIFEIRKENAFTEARLSLTKNDSVSLIIDLKDSTVSLDLKGVAIHKAQMVNYTSTAVLSALSPEAQLNLINTPMKVLRQSSTIVKEPEIIKKAPKDTIEAAQQEEAAKQDSVDVNPSFYYFALDNGIEVTFVHEHEKGHSYFPLFFDQKMKIFKSTTDSLKHFKLPSYTPEIRIELFETDAKTIYRALPNHALVAIRM</sequence>
<accession>A0A2W7PTZ5</accession>
<proteinExistence type="predicted"/>
<dbReference type="AlphaFoldDB" id="A0A2W7PTZ5"/>